<organism evidence="2 3">
    <name type="scientific">Nocardioides donggukensis</name>
    <dbReference type="NCBI Taxonomy" id="2774019"/>
    <lineage>
        <taxon>Bacteria</taxon>
        <taxon>Bacillati</taxon>
        <taxon>Actinomycetota</taxon>
        <taxon>Actinomycetes</taxon>
        <taxon>Propionibacteriales</taxon>
        <taxon>Nocardioidaceae</taxon>
        <taxon>Nocardioides</taxon>
    </lineage>
</organism>
<sequence>MMVGSMQESEKLRDERGASAVEYGLMIAAIAAVVIVVVGFLGQDVVDLFARACWVSVC</sequence>
<name>A0A927K3T4_9ACTN</name>
<proteinExistence type="predicted"/>
<gene>
    <name evidence="2" type="ORF">IE331_05880</name>
</gene>
<keyword evidence="3" id="KW-1185">Reference proteome</keyword>
<protein>
    <submittedName>
        <fullName evidence="2">Flp family type IVb pilin</fullName>
    </submittedName>
</protein>
<comment type="caution">
    <text evidence="2">The sequence shown here is derived from an EMBL/GenBank/DDBJ whole genome shotgun (WGS) entry which is preliminary data.</text>
</comment>
<feature type="transmembrane region" description="Helical" evidence="1">
    <location>
        <begin position="20"/>
        <end position="41"/>
    </location>
</feature>
<keyword evidence="1" id="KW-0812">Transmembrane</keyword>
<keyword evidence="1" id="KW-0472">Membrane</keyword>
<dbReference type="InterPro" id="IPR007047">
    <property type="entry name" value="Flp_Fap"/>
</dbReference>
<keyword evidence="1" id="KW-1133">Transmembrane helix</keyword>
<dbReference type="EMBL" id="JACYXZ010000001">
    <property type="protein sequence ID" value="MBD8869148.1"/>
    <property type="molecule type" value="Genomic_DNA"/>
</dbReference>
<reference evidence="2" key="1">
    <citation type="submission" date="2020-09" db="EMBL/GenBank/DDBJ databases">
        <title>Nocardioides sp. strain MJB4 16S ribosomal RNA gene Genome sequencing and assembly.</title>
        <authorList>
            <person name="Kim I."/>
        </authorList>
    </citation>
    <scope>NUCLEOTIDE SEQUENCE</scope>
    <source>
        <strain evidence="2">MJB4</strain>
    </source>
</reference>
<dbReference type="Pfam" id="PF04964">
    <property type="entry name" value="Flp_Fap"/>
    <property type="match status" value="1"/>
</dbReference>
<accession>A0A927K3T4</accession>
<dbReference type="AlphaFoldDB" id="A0A927K3T4"/>
<evidence type="ECO:0000313" key="2">
    <source>
        <dbReference type="EMBL" id="MBD8869148.1"/>
    </source>
</evidence>
<evidence type="ECO:0000313" key="3">
    <source>
        <dbReference type="Proteomes" id="UP000616839"/>
    </source>
</evidence>
<dbReference type="Proteomes" id="UP000616839">
    <property type="component" value="Unassembled WGS sequence"/>
</dbReference>
<evidence type="ECO:0000256" key="1">
    <source>
        <dbReference type="SAM" id="Phobius"/>
    </source>
</evidence>